<evidence type="ECO:0000256" key="4">
    <source>
        <dbReference type="ARBA" id="ARBA00022989"/>
    </source>
</evidence>
<keyword evidence="2" id="KW-0813">Transport</keyword>
<keyword evidence="4 7" id="KW-1133">Transmembrane helix</keyword>
<dbReference type="PANTHER" id="PTHR23501:SF187">
    <property type="entry name" value="MAJOR FACILITATOR SUPERFAMILY (MFS) PROFILE DOMAIN-CONTAINING PROTEIN"/>
    <property type="match status" value="1"/>
</dbReference>
<dbReference type="Gene3D" id="1.20.1250.20">
    <property type="entry name" value="MFS general substrate transporter like domains"/>
    <property type="match status" value="1"/>
</dbReference>
<keyword evidence="6" id="KW-0325">Glycoprotein</keyword>
<dbReference type="Proteomes" id="UP001152607">
    <property type="component" value="Unassembled WGS sequence"/>
</dbReference>
<proteinExistence type="predicted"/>
<name>A0A9W4UHK9_9PLEO</name>
<feature type="transmembrane region" description="Helical" evidence="7">
    <location>
        <begin position="278"/>
        <end position="300"/>
    </location>
</feature>
<dbReference type="CDD" id="cd17502">
    <property type="entry name" value="MFS_Azr1_MDR_like"/>
    <property type="match status" value="1"/>
</dbReference>
<organism evidence="9 10">
    <name type="scientific">Periconia digitata</name>
    <dbReference type="NCBI Taxonomy" id="1303443"/>
    <lineage>
        <taxon>Eukaryota</taxon>
        <taxon>Fungi</taxon>
        <taxon>Dikarya</taxon>
        <taxon>Ascomycota</taxon>
        <taxon>Pezizomycotina</taxon>
        <taxon>Dothideomycetes</taxon>
        <taxon>Pleosporomycetidae</taxon>
        <taxon>Pleosporales</taxon>
        <taxon>Massarineae</taxon>
        <taxon>Periconiaceae</taxon>
        <taxon>Periconia</taxon>
    </lineage>
</organism>
<accession>A0A9W4UHK9</accession>
<feature type="transmembrane region" description="Helical" evidence="7">
    <location>
        <begin position="407"/>
        <end position="429"/>
    </location>
</feature>
<dbReference type="OrthoDB" id="10021397at2759"/>
<feature type="transmembrane region" description="Helical" evidence="7">
    <location>
        <begin position="84"/>
        <end position="102"/>
    </location>
</feature>
<feature type="transmembrane region" description="Helical" evidence="7">
    <location>
        <begin position="481"/>
        <end position="502"/>
    </location>
</feature>
<evidence type="ECO:0000313" key="9">
    <source>
        <dbReference type="EMBL" id="CAI6334453.1"/>
    </source>
</evidence>
<keyword evidence="5 7" id="KW-0472">Membrane</keyword>
<evidence type="ECO:0000256" key="6">
    <source>
        <dbReference type="ARBA" id="ARBA00023180"/>
    </source>
</evidence>
<dbReference type="EMBL" id="CAOQHR010000005">
    <property type="protein sequence ID" value="CAI6334453.1"/>
    <property type="molecule type" value="Genomic_DNA"/>
</dbReference>
<dbReference type="GO" id="GO:0022857">
    <property type="term" value="F:transmembrane transporter activity"/>
    <property type="evidence" value="ECO:0007669"/>
    <property type="project" value="InterPro"/>
</dbReference>
<dbReference type="InterPro" id="IPR020846">
    <property type="entry name" value="MFS_dom"/>
</dbReference>
<keyword evidence="10" id="KW-1185">Reference proteome</keyword>
<evidence type="ECO:0000313" key="10">
    <source>
        <dbReference type="Proteomes" id="UP001152607"/>
    </source>
</evidence>
<feature type="transmembrane region" description="Helical" evidence="7">
    <location>
        <begin position="373"/>
        <end position="395"/>
    </location>
</feature>
<feature type="transmembrane region" description="Helical" evidence="7">
    <location>
        <begin position="170"/>
        <end position="192"/>
    </location>
</feature>
<evidence type="ECO:0000256" key="1">
    <source>
        <dbReference type="ARBA" id="ARBA00004141"/>
    </source>
</evidence>
<dbReference type="PRINTS" id="PR01036">
    <property type="entry name" value="TCRTETB"/>
</dbReference>
<gene>
    <name evidence="9" type="ORF">PDIGIT_LOCUS7513</name>
</gene>
<evidence type="ECO:0000256" key="5">
    <source>
        <dbReference type="ARBA" id="ARBA00023136"/>
    </source>
</evidence>
<feature type="transmembrane region" description="Helical" evidence="7">
    <location>
        <begin position="238"/>
        <end position="257"/>
    </location>
</feature>
<feature type="transmembrane region" description="Helical" evidence="7">
    <location>
        <begin position="52"/>
        <end position="72"/>
    </location>
</feature>
<feature type="transmembrane region" description="Helical" evidence="7">
    <location>
        <begin position="16"/>
        <end position="40"/>
    </location>
</feature>
<comment type="subcellular location">
    <subcellularLocation>
        <location evidence="1">Membrane</location>
        <topology evidence="1">Multi-pass membrane protein</topology>
    </subcellularLocation>
</comment>
<evidence type="ECO:0000259" key="8">
    <source>
        <dbReference type="PROSITE" id="PS50850"/>
    </source>
</evidence>
<dbReference type="Pfam" id="PF07690">
    <property type="entry name" value="MFS_1"/>
    <property type="match status" value="1"/>
</dbReference>
<feature type="transmembrane region" description="Helical" evidence="7">
    <location>
        <begin position="108"/>
        <end position="129"/>
    </location>
</feature>
<feature type="domain" description="Major facilitator superfamily (MFS) profile" evidence="8">
    <location>
        <begin position="18"/>
        <end position="506"/>
    </location>
</feature>
<reference evidence="9" key="1">
    <citation type="submission" date="2023-01" db="EMBL/GenBank/DDBJ databases">
        <authorList>
            <person name="Van Ghelder C."/>
            <person name="Rancurel C."/>
        </authorList>
    </citation>
    <scope>NUCLEOTIDE SEQUENCE</scope>
    <source>
        <strain evidence="9">CNCM I-4278</strain>
    </source>
</reference>
<dbReference type="InterPro" id="IPR036259">
    <property type="entry name" value="MFS_trans_sf"/>
</dbReference>
<feature type="transmembrane region" description="Helical" evidence="7">
    <location>
        <begin position="141"/>
        <end position="164"/>
    </location>
</feature>
<dbReference type="GO" id="GO:0005886">
    <property type="term" value="C:plasma membrane"/>
    <property type="evidence" value="ECO:0007669"/>
    <property type="project" value="TreeGrafter"/>
</dbReference>
<dbReference type="InterPro" id="IPR011701">
    <property type="entry name" value="MFS"/>
</dbReference>
<dbReference type="SUPFAM" id="SSF103473">
    <property type="entry name" value="MFS general substrate transporter"/>
    <property type="match status" value="1"/>
</dbReference>
<keyword evidence="3 7" id="KW-0812">Transmembrane</keyword>
<comment type="caution">
    <text evidence="9">The sequence shown here is derived from an EMBL/GenBank/DDBJ whole genome shotgun (WGS) entry which is preliminary data.</text>
</comment>
<evidence type="ECO:0000256" key="7">
    <source>
        <dbReference type="SAM" id="Phobius"/>
    </source>
</evidence>
<protein>
    <recommendedName>
        <fullName evidence="8">Major facilitator superfamily (MFS) profile domain-containing protein</fullName>
    </recommendedName>
</protein>
<dbReference type="AlphaFoldDB" id="A0A9W4UHK9"/>
<evidence type="ECO:0000256" key="2">
    <source>
        <dbReference type="ARBA" id="ARBA00022448"/>
    </source>
</evidence>
<feature type="transmembrane region" description="Helical" evidence="7">
    <location>
        <begin position="320"/>
        <end position="336"/>
    </location>
</feature>
<feature type="transmembrane region" description="Helical" evidence="7">
    <location>
        <begin position="213"/>
        <end position="232"/>
    </location>
</feature>
<dbReference type="Gene3D" id="1.20.1720.10">
    <property type="entry name" value="Multidrug resistance protein D"/>
    <property type="match status" value="1"/>
</dbReference>
<evidence type="ECO:0000256" key="3">
    <source>
        <dbReference type="ARBA" id="ARBA00022692"/>
    </source>
</evidence>
<dbReference type="PROSITE" id="PS50850">
    <property type="entry name" value="MFS"/>
    <property type="match status" value="1"/>
</dbReference>
<feature type="transmembrane region" description="Helical" evidence="7">
    <location>
        <begin position="348"/>
        <end position="367"/>
    </location>
</feature>
<sequence>MSEAENLSFEPDWRFWLIYVSLCLISFAAAVDNTIVFTALPSITRAIGGSNHYIWIANSYVIASTAVMPLFGQVSNIFGRRVPSIIAVTIFALGSGIAGGASNVAMLIIGRAIQGVGCGGIFVLLDIIICDLVPLRWRGQYLGPIVGAGGLGSTLGPVLGGALVKAGWRWVFYITLPFSGLALLVMTIYLNLKHDREPSWRQKLIRTDLPGNALFVASITAILVGLIMGGVTYPWSSYHVLVPIVLGCVGWVSFHVYQMSPTWCPEPTIPPRLFRNRTSTICFILSFLSGMLLEWIVYFYPLYFQALKGASPLRSGINTLPFNACLMPAAMIAGVMMSKTGHYRPLHITAYALVAVGLGLNATLDAASSTVTWVFFQIILALGIGCTFVTLLPAIQAGLPESDVASATSLYAFFRSFGFIWGVTIPSLILNFRIDKGLYTISDPIVRDLMANGGAYEFIAGGNIQHLPTTTMVQVLELYTVALRLSWLASIAFALLGFFLVLGEKHIELRKELDTDYGLQDMEGHDKQADAVDEVKVLDVRSENILP</sequence>
<dbReference type="PANTHER" id="PTHR23501">
    <property type="entry name" value="MAJOR FACILITATOR SUPERFAMILY"/>
    <property type="match status" value="1"/>
</dbReference>